<keyword evidence="2" id="KW-1185">Reference proteome</keyword>
<sequence length="268" mass="30205">MKFSNQLTGIINFLTLLLSIPIIGAGIWLATKHSTDCVRFLQWPVIIIGVFILLVSIAGFVGSCCRVAWLLWVYSLVMFLLIILLFAFTIFAFVVTNPGAGHALSGKGYKEYRLGDYSTWLQSRVDNNNNWRKIMSCLSDAKICQDLSKYSSEGVFNMADLSSFQSGCCKPPSACGYAFQNATFWNNPTNPTADPDCTRWSNDQTQLCFHCDSCRAGVLQNLKHDWRKVAIVNIIMLIILIIIYSIGCAAFRNSRREGYYTGYRKNYT</sequence>
<proteinExistence type="predicted"/>
<protein>
    <submittedName>
        <fullName evidence="1">Uncharacterized protein</fullName>
    </submittedName>
</protein>
<organism evidence="1 2">
    <name type="scientific">Diphasiastrum complanatum</name>
    <name type="common">Issler's clubmoss</name>
    <name type="synonym">Lycopodium complanatum</name>
    <dbReference type="NCBI Taxonomy" id="34168"/>
    <lineage>
        <taxon>Eukaryota</taxon>
        <taxon>Viridiplantae</taxon>
        <taxon>Streptophyta</taxon>
        <taxon>Embryophyta</taxon>
        <taxon>Tracheophyta</taxon>
        <taxon>Lycopodiopsida</taxon>
        <taxon>Lycopodiales</taxon>
        <taxon>Lycopodiaceae</taxon>
        <taxon>Lycopodioideae</taxon>
        <taxon>Diphasiastrum</taxon>
    </lineage>
</organism>
<dbReference type="Proteomes" id="UP001162992">
    <property type="component" value="Chromosome 6"/>
</dbReference>
<evidence type="ECO:0000313" key="2">
    <source>
        <dbReference type="Proteomes" id="UP001162992"/>
    </source>
</evidence>
<comment type="caution">
    <text evidence="1">The sequence shown here is derived from an EMBL/GenBank/DDBJ whole genome shotgun (WGS) entry which is preliminary data.</text>
</comment>
<name>A0ACC2D9X3_DIPCM</name>
<gene>
    <name evidence="1" type="ORF">O6H91_06G000600</name>
</gene>
<accession>A0ACC2D9X3</accession>
<dbReference type="EMBL" id="CM055097">
    <property type="protein sequence ID" value="KAJ7551143.1"/>
    <property type="molecule type" value="Genomic_DNA"/>
</dbReference>
<evidence type="ECO:0000313" key="1">
    <source>
        <dbReference type="EMBL" id="KAJ7551143.1"/>
    </source>
</evidence>
<reference evidence="2" key="1">
    <citation type="journal article" date="2024" name="Proc. Natl. Acad. Sci. U.S.A.">
        <title>Extraordinary preservation of gene collinearity over three hundred million years revealed in homosporous lycophytes.</title>
        <authorList>
            <person name="Li C."/>
            <person name="Wickell D."/>
            <person name="Kuo L.Y."/>
            <person name="Chen X."/>
            <person name="Nie B."/>
            <person name="Liao X."/>
            <person name="Peng D."/>
            <person name="Ji J."/>
            <person name="Jenkins J."/>
            <person name="Williams M."/>
            <person name="Shu S."/>
            <person name="Plott C."/>
            <person name="Barry K."/>
            <person name="Rajasekar S."/>
            <person name="Grimwood J."/>
            <person name="Han X."/>
            <person name="Sun S."/>
            <person name="Hou Z."/>
            <person name="He W."/>
            <person name="Dai G."/>
            <person name="Sun C."/>
            <person name="Schmutz J."/>
            <person name="Leebens-Mack J.H."/>
            <person name="Li F.W."/>
            <person name="Wang L."/>
        </authorList>
    </citation>
    <scope>NUCLEOTIDE SEQUENCE [LARGE SCALE GENOMIC DNA]</scope>
    <source>
        <strain evidence="2">cv. PW_Plant_1</strain>
    </source>
</reference>